<dbReference type="InterPro" id="IPR006201">
    <property type="entry name" value="Neur_channel"/>
</dbReference>
<organism evidence="2 3">
    <name type="scientific">Lepeophtheirus salmonis</name>
    <name type="common">Salmon louse</name>
    <name type="synonym">Caligus salmonis</name>
    <dbReference type="NCBI Taxonomy" id="72036"/>
    <lineage>
        <taxon>Eukaryota</taxon>
        <taxon>Metazoa</taxon>
        <taxon>Ecdysozoa</taxon>
        <taxon>Arthropoda</taxon>
        <taxon>Crustacea</taxon>
        <taxon>Multicrustacea</taxon>
        <taxon>Hexanauplia</taxon>
        <taxon>Copepoda</taxon>
        <taxon>Siphonostomatoida</taxon>
        <taxon>Caligidae</taxon>
        <taxon>Lepeophtheirus</taxon>
    </lineage>
</organism>
<dbReference type="OrthoDB" id="6357734at2759"/>
<protein>
    <submittedName>
        <fullName evidence="2">(salmon louse) hypothetical protein</fullName>
    </submittedName>
</protein>
<dbReference type="GO" id="GO:0004888">
    <property type="term" value="F:transmembrane signaling receptor activity"/>
    <property type="evidence" value="ECO:0007669"/>
    <property type="project" value="InterPro"/>
</dbReference>
<dbReference type="GO" id="GO:0016020">
    <property type="term" value="C:membrane"/>
    <property type="evidence" value="ECO:0007669"/>
    <property type="project" value="InterPro"/>
</dbReference>
<dbReference type="CDD" id="cd18989">
    <property type="entry name" value="LGIC_ECD_cation"/>
    <property type="match status" value="1"/>
</dbReference>
<evidence type="ECO:0000313" key="3">
    <source>
        <dbReference type="Proteomes" id="UP000675881"/>
    </source>
</evidence>
<dbReference type="Gene3D" id="2.70.170.10">
    <property type="entry name" value="Neurotransmitter-gated ion-channel ligand-binding domain"/>
    <property type="match status" value="1"/>
</dbReference>
<dbReference type="InterPro" id="IPR036734">
    <property type="entry name" value="Neur_chan_lig-bd_sf"/>
</dbReference>
<dbReference type="Proteomes" id="UP000675881">
    <property type="component" value="Chromosome 1"/>
</dbReference>
<dbReference type="SUPFAM" id="SSF63712">
    <property type="entry name" value="Nicotinic receptor ligand binding domain-like"/>
    <property type="match status" value="1"/>
</dbReference>
<name>A0A7R8CFL2_LEPSM</name>
<dbReference type="InterPro" id="IPR006202">
    <property type="entry name" value="Neur_chan_lig-bd"/>
</dbReference>
<accession>A0A7R8CFL2</accession>
<evidence type="ECO:0000313" key="2">
    <source>
        <dbReference type="EMBL" id="CAF2761143.1"/>
    </source>
</evidence>
<reference evidence="2" key="1">
    <citation type="submission" date="2021-02" db="EMBL/GenBank/DDBJ databases">
        <authorList>
            <person name="Bekaert M."/>
        </authorList>
    </citation>
    <scope>NUCLEOTIDE SEQUENCE</scope>
    <source>
        <strain evidence="2">IoA-00</strain>
    </source>
</reference>
<dbReference type="EMBL" id="HG994580">
    <property type="protein sequence ID" value="CAF2761143.1"/>
    <property type="molecule type" value="Genomic_DNA"/>
</dbReference>
<dbReference type="PANTHER" id="PTHR18945">
    <property type="entry name" value="NEUROTRANSMITTER GATED ION CHANNEL"/>
    <property type="match status" value="1"/>
</dbReference>
<feature type="domain" description="Neurotransmitter-gated ion-channel ligand-binding" evidence="1">
    <location>
        <begin position="49"/>
        <end position="234"/>
    </location>
</feature>
<gene>
    <name evidence="2" type="ORF">LSAA_1819</name>
</gene>
<evidence type="ECO:0000259" key="1">
    <source>
        <dbReference type="Pfam" id="PF02931"/>
    </source>
</evidence>
<keyword evidence="3" id="KW-1185">Reference proteome</keyword>
<sequence>MYSATTPCQTLLFSLIIYSILIPQSHERNFKSRHDLLKYLEIYQSLNDQMNNPIKRNKTEIDLSLEVTSLDLNFGEGELKVDGLITLRWNDQRYKWNPEDFEDIDSIELPFSKVWSPEVILLNARVEKFIHRQIGIVKSNGDIIYLLSMHSSSNCKPNFEKYPFGIQTCALKFGSWRNQHYKVEYNAKNSTVADNDFVSTKGWAIQASSVNMESTQYPLFQEPLPSVVFNISFKKVFHFDPDTHTLLKVIN</sequence>
<proteinExistence type="predicted"/>
<dbReference type="Pfam" id="PF02931">
    <property type="entry name" value="Neur_chan_LBD"/>
    <property type="match status" value="1"/>
</dbReference>
<dbReference type="AlphaFoldDB" id="A0A7R8CFL2"/>
<dbReference type="GO" id="GO:0005230">
    <property type="term" value="F:extracellular ligand-gated monoatomic ion channel activity"/>
    <property type="evidence" value="ECO:0007669"/>
    <property type="project" value="InterPro"/>
</dbReference>